<dbReference type="Gene3D" id="1.25.40.20">
    <property type="entry name" value="Ankyrin repeat-containing domain"/>
    <property type="match status" value="2"/>
</dbReference>
<evidence type="ECO:0000313" key="5">
    <source>
        <dbReference type="Proteomes" id="UP000521943"/>
    </source>
</evidence>
<dbReference type="Gene3D" id="3.40.50.300">
    <property type="entry name" value="P-loop containing nucleotide triphosphate hydrolases"/>
    <property type="match status" value="1"/>
</dbReference>
<dbReference type="InterPro" id="IPR056884">
    <property type="entry name" value="NPHP3-like_N"/>
</dbReference>
<dbReference type="InterPro" id="IPR036770">
    <property type="entry name" value="Ankyrin_rpt-contain_sf"/>
</dbReference>
<evidence type="ECO:0000256" key="1">
    <source>
        <dbReference type="ARBA" id="ARBA00022737"/>
    </source>
</evidence>
<dbReference type="InterPro" id="IPR002110">
    <property type="entry name" value="Ankyrin_rpt"/>
</dbReference>
<evidence type="ECO:0000259" key="3">
    <source>
        <dbReference type="Pfam" id="PF24883"/>
    </source>
</evidence>
<comment type="caution">
    <text evidence="4">The sequence shown here is derived from an EMBL/GenBank/DDBJ whole genome shotgun (WGS) entry which is preliminary data.</text>
</comment>
<dbReference type="InterPro" id="IPR027417">
    <property type="entry name" value="P-loop_NTPase"/>
</dbReference>
<dbReference type="OrthoDB" id="7464126at2759"/>
<dbReference type="Pfam" id="PF12796">
    <property type="entry name" value="Ank_2"/>
    <property type="match status" value="1"/>
</dbReference>
<proteinExistence type="predicted"/>
<dbReference type="SUPFAM" id="SSF48403">
    <property type="entry name" value="Ankyrin repeat"/>
    <property type="match status" value="1"/>
</dbReference>
<evidence type="ECO:0000256" key="2">
    <source>
        <dbReference type="PROSITE-ProRule" id="PRU00023"/>
    </source>
</evidence>
<dbReference type="SUPFAM" id="SSF52540">
    <property type="entry name" value="P-loop containing nucleoside triphosphate hydrolases"/>
    <property type="match status" value="1"/>
</dbReference>
<keyword evidence="2" id="KW-0040">ANK repeat</keyword>
<sequence length="805" mass="89887">MSLGPIQIEGKQSLEVMPTFIQGQQSDVNILQGAENVSVGTVTTTIVSGNYNYNVTVINHYGPASSRNQPTVESPYEILAWLKGPNFLVLYAEALAQRLSRTGVWFIESEEFRQFVEERGVIVWGTGMPGAGKTLLSATSMEHLKEIFDSDDMQDVAVICAFIRYTEQLSTRDIFAGLLGQLIGDHPRAHNHMERVYLQRKKAGLSEQDLLKALRDVVTLLSKVFILIDGLDEASDTVKNALLHALPSIGANVLITSRPLDLYAHYVPLALRVSIEARTQDIELFVDDLIKHNARLQAIVRGQPALIAKLKARVRESSRGMFLVARLQMEAVMQTARSAKSLMKALEQLPAGVDEMYRNTLERIGTQSEDDTSVAHRVFIWLLYSMRREYHSSHPDILSIEELQHALAISLEDRAHDDGDIIPASMILSMCGGLVVTEEHSTRLDYRGKDYTAYEYLKAVSFPDQPLPHTLLAVSWVIYLEQYLEMLQVAQDTEAQRQMDSYPLLPYAITMWGRHAEWSQEYGPLHPMLCSFILGLTGGDRLQLRKIWSTLGMSREHISPLHLAVLYDLVEPITWVTLVYDNGPFSWGGLSPLQYSAINKREFEGETALMHACKTCDEERIKRLLVHPDIDVDVKDDRGRTAFWYAAADCSVHDRGLTHRTHGYEILSILIYHCPDIDITVCDKAGETVLMGACASGQADPLAIDVLGHLLNHWPTIDINQRDNEGRTALILAATGCGSTHPDMVQKLLCHPAIDVNAEAWDGRTALITACLGKPQTSVVRTLLSHPAVDVAILDHQNMSALDWA</sequence>
<dbReference type="Proteomes" id="UP000521943">
    <property type="component" value="Unassembled WGS sequence"/>
</dbReference>
<dbReference type="EMBL" id="JACGCI010000120">
    <property type="protein sequence ID" value="KAF6744504.1"/>
    <property type="molecule type" value="Genomic_DNA"/>
</dbReference>
<name>A0A8H6HCG9_9AGAR</name>
<keyword evidence="1" id="KW-0677">Repeat</keyword>
<dbReference type="PANTHER" id="PTHR10039">
    <property type="entry name" value="AMELOGENIN"/>
    <property type="match status" value="1"/>
</dbReference>
<dbReference type="PANTHER" id="PTHR10039:SF15">
    <property type="entry name" value="NACHT DOMAIN-CONTAINING PROTEIN"/>
    <property type="match status" value="1"/>
</dbReference>
<accession>A0A8H6HCG9</accession>
<dbReference type="Pfam" id="PF24883">
    <property type="entry name" value="NPHP3_N"/>
    <property type="match status" value="1"/>
</dbReference>
<dbReference type="PROSITE" id="PS50088">
    <property type="entry name" value="ANK_REPEAT"/>
    <property type="match status" value="1"/>
</dbReference>
<dbReference type="AlphaFoldDB" id="A0A8H6HCG9"/>
<evidence type="ECO:0000313" key="4">
    <source>
        <dbReference type="EMBL" id="KAF6744504.1"/>
    </source>
</evidence>
<feature type="repeat" description="ANK" evidence="2">
    <location>
        <begin position="604"/>
        <end position="637"/>
    </location>
</feature>
<feature type="domain" description="Nephrocystin 3-like N-terminal" evidence="3">
    <location>
        <begin position="102"/>
        <end position="258"/>
    </location>
</feature>
<feature type="non-terminal residue" evidence="4">
    <location>
        <position position="805"/>
    </location>
</feature>
<protein>
    <submittedName>
        <fullName evidence="4">Ankyrin repeat-containing domain protein</fullName>
    </submittedName>
</protein>
<reference evidence="4 5" key="1">
    <citation type="submission" date="2020-07" db="EMBL/GenBank/DDBJ databases">
        <title>Comparative genomics of pyrophilous fungi reveals a link between fire events and developmental genes.</title>
        <authorList>
            <consortium name="DOE Joint Genome Institute"/>
            <person name="Steindorff A.S."/>
            <person name="Carver A."/>
            <person name="Calhoun S."/>
            <person name="Stillman K."/>
            <person name="Liu H."/>
            <person name="Lipzen A."/>
            <person name="Pangilinan J."/>
            <person name="Labutti K."/>
            <person name="Bruns T.D."/>
            <person name="Grigoriev I.V."/>
        </authorList>
    </citation>
    <scope>NUCLEOTIDE SEQUENCE [LARGE SCALE GENOMIC DNA]</scope>
    <source>
        <strain evidence="4 5">CBS 144469</strain>
    </source>
</reference>
<dbReference type="SMART" id="SM00248">
    <property type="entry name" value="ANK"/>
    <property type="match status" value="5"/>
</dbReference>
<keyword evidence="5" id="KW-1185">Reference proteome</keyword>
<gene>
    <name evidence="4" type="ORF">DFP72DRAFT_1094747</name>
</gene>
<organism evidence="4 5">
    <name type="scientific">Ephemerocybe angulata</name>
    <dbReference type="NCBI Taxonomy" id="980116"/>
    <lineage>
        <taxon>Eukaryota</taxon>
        <taxon>Fungi</taxon>
        <taxon>Dikarya</taxon>
        <taxon>Basidiomycota</taxon>
        <taxon>Agaricomycotina</taxon>
        <taxon>Agaricomycetes</taxon>
        <taxon>Agaricomycetidae</taxon>
        <taxon>Agaricales</taxon>
        <taxon>Agaricineae</taxon>
        <taxon>Psathyrellaceae</taxon>
        <taxon>Ephemerocybe</taxon>
    </lineage>
</organism>